<evidence type="ECO:0000313" key="2">
    <source>
        <dbReference type="EMBL" id="RSM00997.1"/>
    </source>
</evidence>
<protein>
    <recommendedName>
        <fullName evidence="4">Myb-like domain-containing protein</fullName>
    </recommendedName>
</protein>
<organism evidence="2 3">
    <name type="scientific">Fusarium oligoseptatum</name>
    <dbReference type="NCBI Taxonomy" id="2604345"/>
    <lineage>
        <taxon>Eukaryota</taxon>
        <taxon>Fungi</taxon>
        <taxon>Dikarya</taxon>
        <taxon>Ascomycota</taxon>
        <taxon>Pezizomycotina</taxon>
        <taxon>Sordariomycetes</taxon>
        <taxon>Hypocreomycetidae</taxon>
        <taxon>Hypocreales</taxon>
        <taxon>Nectriaceae</taxon>
        <taxon>Fusarium</taxon>
        <taxon>Fusarium solani species complex</taxon>
    </lineage>
</organism>
<keyword evidence="3" id="KW-1185">Reference proteome</keyword>
<dbReference type="Gene3D" id="1.10.10.60">
    <property type="entry name" value="Homeodomain-like"/>
    <property type="match status" value="1"/>
</dbReference>
<dbReference type="EMBL" id="NKCK01000088">
    <property type="protein sequence ID" value="RSM00997.1"/>
    <property type="molecule type" value="Genomic_DNA"/>
</dbReference>
<evidence type="ECO:0008006" key="4">
    <source>
        <dbReference type="Google" id="ProtNLM"/>
    </source>
</evidence>
<accession>A0A428TG42</accession>
<dbReference type="Proteomes" id="UP000287144">
    <property type="component" value="Unassembled WGS sequence"/>
</dbReference>
<comment type="caution">
    <text evidence="2">The sequence shown here is derived from an EMBL/GenBank/DDBJ whole genome shotgun (WGS) entry which is preliminary data.</text>
</comment>
<dbReference type="InterPro" id="IPR001005">
    <property type="entry name" value="SANT/Myb"/>
</dbReference>
<reference evidence="2 3" key="1">
    <citation type="submission" date="2017-06" db="EMBL/GenBank/DDBJ databases">
        <title>Comparative genomic analysis of Ambrosia Fusariam Clade fungi.</title>
        <authorList>
            <person name="Stajich J.E."/>
            <person name="Carrillo J."/>
            <person name="Kijimoto T."/>
            <person name="Eskalen A."/>
            <person name="O'Donnell K."/>
            <person name="Kasson M."/>
        </authorList>
    </citation>
    <scope>NUCLEOTIDE SEQUENCE [LARGE SCALE GENOMIC DNA]</scope>
    <source>
        <strain evidence="2 3">NRRL62579</strain>
    </source>
</reference>
<evidence type="ECO:0000256" key="1">
    <source>
        <dbReference type="SAM" id="MobiDB-lite"/>
    </source>
</evidence>
<dbReference type="CDD" id="cd00167">
    <property type="entry name" value="SANT"/>
    <property type="match status" value="1"/>
</dbReference>
<feature type="compositionally biased region" description="Basic and acidic residues" evidence="1">
    <location>
        <begin position="117"/>
        <end position="156"/>
    </location>
</feature>
<dbReference type="AlphaFoldDB" id="A0A428TG42"/>
<evidence type="ECO:0000313" key="3">
    <source>
        <dbReference type="Proteomes" id="UP000287144"/>
    </source>
</evidence>
<name>A0A428TG42_9HYPO</name>
<feature type="compositionally biased region" description="Basic residues" evidence="1">
    <location>
        <begin position="83"/>
        <end position="92"/>
    </location>
</feature>
<sequence>MAEGAATGKANAWTEEAKNEFLLRIIMQLKPEGKGINWSEIQMPGRTVKSLQNQWTAVNKKIDAIRQQQQDGGDAPSVPVKKATPRKRKVNKKVVDSEDDDDGAYVGPKKSGSRKRANTETPERAAKAIKAEAAELEDFQVKDEPAFEADSEHGQV</sequence>
<gene>
    <name evidence="2" type="ORF">CEP52_008799</name>
</gene>
<proteinExistence type="predicted"/>
<feature type="region of interest" description="Disordered" evidence="1">
    <location>
        <begin position="66"/>
        <end position="156"/>
    </location>
</feature>